<dbReference type="InterPro" id="IPR008974">
    <property type="entry name" value="TRAF-like"/>
</dbReference>
<evidence type="ECO:0000313" key="2">
    <source>
        <dbReference type="EMBL" id="GIX69126.1"/>
    </source>
</evidence>
<organism evidence="2 3">
    <name type="scientific">Caerostris extrusa</name>
    <name type="common">Bark spider</name>
    <name type="synonym">Caerostris bankana</name>
    <dbReference type="NCBI Taxonomy" id="172846"/>
    <lineage>
        <taxon>Eukaryota</taxon>
        <taxon>Metazoa</taxon>
        <taxon>Ecdysozoa</taxon>
        <taxon>Arthropoda</taxon>
        <taxon>Chelicerata</taxon>
        <taxon>Arachnida</taxon>
        <taxon>Araneae</taxon>
        <taxon>Araneomorphae</taxon>
        <taxon>Entelegynae</taxon>
        <taxon>Araneoidea</taxon>
        <taxon>Araneidae</taxon>
        <taxon>Caerostris</taxon>
    </lineage>
</organism>
<evidence type="ECO:0000313" key="3">
    <source>
        <dbReference type="Proteomes" id="UP001054945"/>
    </source>
</evidence>
<dbReference type="Gene3D" id="2.60.210.10">
    <property type="entry name" value="Apoptosis, Tumor Necrosis Factor Receptor Associated Protein 2, Chain A"/>
    <property type="match status" value="1"/>
</dbReference>
<reference evidence="2 3" key="1">
    <citation type="submission" date="2021-06" db="EMBL/GenBank/DDBJ databases">
        <title>Caerostris extrusa draft genome.</title>
        <authorList>
            <person name="Kono N."/>
            <person name="Arakawa K."/>
        </authorList>
    </citation>
    <scope>NUCLEOTIDE SEQUENCE [LARGE SCALE GENOMIC DNA]</scope>
</reference>
<dbReference type="InterPro" id="IPR002083">
    <property type="entry name" value="MATH/TRAF_dom"/>
</dbReference>
<accession>A0AAV4MAN6</accession>
<keyword evidence="3" id="KW-1185">Reference proteome</keyword>
<gene>
    <name evidence="2" type="ORF">CEXT_143131</name>
</gene>
<proteinExistence type="predicted"/>
<dbReference type="AlphaFoldDB" id="A0AAV4MAN6"/>
<protein>
    <recommendedName>
        <fullName evidence="1">MATH domain-containing protein</fullName>
    </recommendedName>
</protein>
<dbReference type="Proteomes" id="UP001054945">
    <property type="component" value="Unassembled WGS sequence"/>
</dbReference>
<name>A0AAV4MAN6_CAEEX</name>
<dbReference type="PROSITE" id="PS50144">
    <property type="entry name" value="MATH"/>
    <property type="match status" value="1"/>
</dbReference>
<dbReference type="SUPFAM" id="SSF49599">
    <property type="entry name" value="TRAF domain-like"/>
    <property type="match status" value="1"/>
</dbReference>
<sequence>MASENNSERKGFTMTWIIDNFKYFTYGEYVESPTFIVDTMEETKWCLYIYPRFDDDGVDVGLFLGLKRMSDRKGPYTLK</sequence>
<comment type="caution">
    <text evidence="2">The sequence shown here is derived from an EMBL/GenBank/DDBJ whole genome shotgun (WGS) entry which is preliminary data.</text>
</comment>
<evidence type="ECO:0000259" key="1">
    <source>
        <dbReference type="PROSITE" id="PS50144"/>
    </source>
</evidence>
<feature type="domain" description="MATH" evidence="1">
    <location>
        <begin position="11"/>
        <end position="79"/>
    </location>
</feature>
<dbReference type="EMBL" id="BPLR01002019">
    <property type="protein sequence ID" value="GIX69126.1"/>
    <property type="molecule type" value="Genomic_DNA"/>
</dbReference>